<accession>A0A9E4NK00</accession>
<dbReference type="Gene3D" id="3.40.50.300">
    <property type="entry name" value="P-loop containing nucleotide triphosphate hydrolases"/>
    <property type="match status" value="1"/>
</dbReference>
<feature type="coiled-coil region" evidence="1">
    <location>
        <begin position="212"/>
        <end position="255"/>
    </location>
</feature>
<sequence>MKLLKLSCDQPTFKTLHFNPEGVTLIVGDSSKNDSMEGSSNGVGKTLTLGLIHHCLGGNANKKLAVAVPNWMFRLDFALIGTQHVIERSGNGKKVFLDGEKTNITALRRWLNEKGPFNLEQGIKGLTFRALISRFGRLKPKDCVEPIATAAESEYDGLMRSSFLLGVDPTLVLSKRDNKLALDSVKSSQENWKTDKVLHEMFRAGSKPKVRAEWLEKEIERIKSDLDAFQVAEDYRQIELTAGQLTKQLREKEKNQEVIRFQIEGIIKSLTRQPDISKDDLLGLYEGLTTLFRKDALAHFNAVEEFHNSLSANRKRRLEQDRLVLQQQVEVLEKERAAIAQQRDELLQSLQGKRALDEYAALAKKYASLQEEAERLQEFLSYSDNLQERIQGIKEKRVEEDRKATEYARTNPLESMDKRFKKLAELLYPNLPAGILMESNDGNNQIRYDLSVTIEGEDSDGINAARIVIFDWLVAMYGANHSMGFLWHDNRLFAHMDPLPRAKWFSQVLRSLKGTGKQYIASLNTENYDAMNQHLSEKEQRQLKLAKKLVLHGDDPKNKLLGIQFGSAE</sequence>
<evidence type="ECO:0000313" key="4">
    <source>
        <dbReference type="Proteomes" id="UP000886674"/>
    </source>
</evidence>
<comment type="caution">
    <text evidence="3">The sequence shown here is derived from an EMBL/GenBank/DDBJ whole genome shotgun (WGS) entry which is preliminary data.</text>
</comment>
<dbReference type="Pfam" id="PF10088">
    <property type="entry name" value="DUF2326"/>
    <property type="match status" value="1"/>
</dbReference>
<evidence type="ECO:0000256" key="1">
    <source>
        <dbReference type="SAM" id="Coils"/>
    </source>
</evidence>
<dbReference type="InterPro" id="IPR027417">
    <property type="entry name" value="P-loop_NTPase"/>
</dbReference>
<dbReference type="AlphaFoldDB" id="A0A9E4NK00"/>
<proteinExistence type="predicted"/>
<feature type="domain" description="DUF2326" evidence="2">
    <location>
        <begin position="425"/>
        <end position="565"/>
    </location>
</feature>
<reference evidence="3" key="1">
    <citation type="journal article" date="2021" name="Proc. Natl. Acad. Sci. U.S.A.">
        <title>Global biogeography of chemosynthetic symbionts reveals both localized and globally distributed symbiont groups. .</title>
        <authorList>
            <person name="Osvatic J.T."/>
            <person name="Wilkins L.G.E."/>
            <person name="Leibrecht L."/>
            <person name="Leray M."/>
            <person name="Zauner S."/>
            <person name="Polzin J."/>
            <person name="Camacho Y."/>
            <person name="Gros O."/>
            <person name="van Gils J.A."/>
            <person name="Eisen J.A."/>
            <person name="Petersen J.M."/>
            <person name="Yuen B."/>
        </authorList>
    </citation>
    <scope>NUCLEOTIDE SEQUENCE</scope>
    <source>
        <strain evidence="3">MAGclacostrist055</strain>
    </source>
</reference>
<evidence type="ECO:0000259" key="2">
    <source>
        <dbReference type="Pfam" id="PF10088"/>
    </source>
</evidence>
<feature type="coiled-coil region" evidence="1">
    <location>
        <begin position="315"/>
        <end position="403"/>
    </location>
</feature>
<protein>
    <submittedName>
        <fullName evidence="3">DUF2326 domain-containing protein</fullName>
    </submittedName>
</protein>
<keyword evidence="1" id="KW-0175">Coiled coil</keyword>
<organism evidence="3 4">
    <name type="scientific">Candidatus Thiodiazotropha taylori</name>
    <dbReference type="NCBI Taxonomy" id="2792791"/>
    <lineage>
        <taxon>Bacteria</taxon>
        <taxon>Pseudomonadati</taxon>
        <taxon>Pseudomonadota</taxon>
        <taxon>Gammaproteobacteria</taxon>
        <taxon>Chromatiales</taxon>
        <taxon>Sedimenticolaceae</taxon>
        <taxon>Candidatus Thiodiazotropha</taxon>
    </lineage>
</organism>
<name>A0A9E4NK00_9GAMM</name>
<dbReference type="InterPro" id="IPR018760">
    <property type="entry name" value="DUF2326"/>
</dbReference>
<evidence type="ECO:0000313" key="3">
    <source>
        <dbReference type="EMBL" id="MCG7978420.1"/>
    </source>
</evidence>
<gene>
    <name evidence="3" type="ORF">JAY77_09790</name>
</gene>
<dbReference type="EMBL" id="JAEPCR010000043">
    <property type="protein sequence ID" value="MCG7978420.1"/>
    <property type="molecule type" value="Genomic_DNA"/>
</dbReference>
<dbReference type="Proteomes" id="UP000886674">
    <property type="component" value="Unassembled WGS sequence"/>
</dbReference>